<dbReference type="InterPro" id="IPR036390">
    <property type="entry name" value="WH_DNA-bd_sf"/>
</dbReference>
<proteinExistence type="inferred from homology"/>
<reference evidence="4 5" key="1">
    <citation type="submission" date="2024-09" db="EMBL/GenBank/DDBJ databases">
        <authorList>
            <person name="Sun Q."/>
            <person name="Mori K."/>
        </authorList>
    </citation>
    <scope>NUCLEOTIDE SEQUENCE [LARGE SCALE GENOMIC DNA]</scope>
    <source>
        <strain evidence="4 5">JCM 11201</strain>
    </source>
</reference>
<organism evidence="4 5">
    <name type="scientific">Ectobacillus funiculus</name>
    <dbReference type="NCBI Taxonomy" id="137993"/>
    <lineage>
        <taxon>Bacteria</taxon>
        <taxon>Bacillati</taxon>
        <taxon>Bacillota</taxon>
        <taxon>Bacilli</taxon>
        <taxon>Bacillales</taxon>
        <taxon>Bacillaceae</taxon>
        <taxon>Ectobacillus</taxon>
    </lineage>
</organism>
<protein>
    <submittedName>
        <fullName evidence="4">Replication initiation protein</fullName>
    </submittedName>
</protein>
<dbReference type="Gene3D" id="1.10.10.10">
    <property type="entry name" value="Winged helix-like DNA-binding domain superfamily/Winged helix DNA-binding domain"/>
    <property type="match status" value="2"/>
</dbReference>
<gene>
    <name evidence="4" type="ORF">ACFFMS_14315</name>
</gene>
<sequence length="365" mass="43349">MTKLQPSDIVRKGNELMESKYRLGLMEQKLILTVAAKISKNDSYDKTYIIGIKEFCDLIGLKGNSAYSELRKLTLKLRGNAFEVRIGDRIIQTTWLTKVVYKEREGYMELGIDEELKEFFFELKKNFTSYELQNVVRLKRSFSIRMYELLKRYSFRDEKVFEVNELKEILGVEDTYALYADFKRRAILDTQKELRAKTDIDFTFEEIKTGRKVTSIRFFIKSKVEELSSPNIEPETEAIEEINQQINKFGLFVKKEIVELWSKYGTYKVTELLRYAVHSRSVHNPIGFVTWAIQNNLTASVFKTAKGRKEIVPLWLQKQKEEENEYPLWRQEEFSLFSNLGEQEMDLEEERRRLEEELKMYKKPL</sequence>
<evidence type="ECO:0000259" key="3">
    <source>
        <dbReference type="Pfam" id="PF01051"/>
    </source>
</evidence>
<feature type="coiled-coil region" evidence="2">
    <location>
        <begin position="337"/>
        <end position="364"/>
    </location>
</feature>
<name>A0ABV5WGA4_9BACI</name>
<evidence type="ECO:0000256" key="1">
    <source>
        <dbReference type="ARBA" id="ARBA00038283"/>
    </source>
</evidence>
<evidence type="ECO:0000313" key="5">
    <source>
        <dbReference type="Proteomes" id="UP001589609"/>
    </source>
</evidence>
<dbReference type="InterPro" id="IPR036388">
    <property type="entry name" value="WH-like_DNA-bd_sf"/>
</dbReference>
<dbReference type="EMBL" id="JBHMAF010000077">
    <property type="protein sequence ID" value="MFB9759595.1"/>
    <property type="molecule type" value="Genomic_DNA"/>
</dbReference>
<evidence type="ECO:0000313" key="4">
    <source>
        <dbReference type="EMBL" id="MFB9759595.1"/>
    </source>
</evidence>
<dbReference type="Proteomes" id="UP001589609">
    <property type="component" value="Unassembled WGS sequence"/>
</dbReference>
<keyword evidence="5" id="KW-1185">Reference proteome</keyword>
<dbReference type="Pfam" id="PF01051">
    <property type="entry name" value="Rep3_N"/>
    <property type="match status" value="1"/>
</dbReference>
<keyword evidence="2" id="KW-0175">Coiled coil</keyword>
<comment type="caution">
    <text evidence="4">The sequence shown here is derived from an EMBL/GenBank/DDBJ whole genome shotgun (WGS) entry which is preliminary data.</text>
</comment>
<dbReference type="RefSeq" id="WP_379949921.1">
    <property type="nucleotide sequence ID" value="NZ_JBHMAF010000077.1"/>
</dbReference>
<accession>A0ABV5WGA4</accession>
<dbReference type="SUPFAM" id="SSF46785">
    <property type="entry name" value="Winged helix' DNA-binding domain"/>
    <property type="match status" value="2"/>
</dbReference>
<dbReference type="InterPro" id="IPR000525">
    <property type="entry name" value="Initiator_Rep_WH1"/>
</dbReference>
<evidence type="ECO:0000256" key="2">
    <source>
        <dbReference type="SAM" id="Coils"/>
    </source>
</evidence>
<dbReference type="Pfam" id="PF21205">
    <property type="entry name" value="Rep3_C"/>
    <property type="match status" value="1"/>
</dbReference>
<comment type="similarity">
    <text evidence="1">Belongs to the initiator RepB protein family.</text>
</comment>
<feature type="domain" description="Initiator Rep protein WH1" evidence="3">
    <location>
        <begin position="9"/>
        <end position="151"/>
    </location>
</feature>